<organism evidence="2 3">
    <name type="scientific">Thalassiosira oceanica</name>
    <name type="common">Marine diatom</name>
    <dbReference type="NCBI Taxonomy" id="159749"/>
    <lineage>
        <taxon>Eukaryota</taxon>
        <taxon>Sar</taxon>
        <taxon>Stramenopiles</taxon>
        <taxon>Ochrophyta</taxon>
        <taxon>Bacillariophyta</taxon>
        <taxon>Coscinodiscophyceae</taxon>
        <taxon>Thalassiosirophycidae</taxon>
        <taxon>Thalassiosirales</taxon>
        <taxon>Thalassiosiraceae</taxon>
        <taxon>Thalassiosira</taxon>
    </lineage>
</organism>
<feature type="non-terminal residue" evidence="2">
    <location>
        <position position="1"/>
    </location>
</feature>
<accession>K0S0C9</accession>
<feature type="region of interest" description="Disordered" evidence="1">
    <location>
        <begin position="54"/>
        <end position="87"/>
    </location>
</feature>
<keyword evidence="3" id="KW-1185">Reference proteome</keyword>
<protein>
    <submittedName>
        <fullName evidence="2">Uncharacterized protein</fullName>
    </submittedName>
</protein>
<sequence>CLTTPCPGWSSCLELGVGIPPAYGFGRESAIRHDATPRLAALCVRRFCPLPSAPPRGRFLKPDQDQEQRKRGREKRGGEGREGGEGKREKEWCYLIHGAHSRTGVVVSASFSRRRQRLKRGSQALVMQSSLLLPSVHEAVEFTHCTAKPIDPHLAPVFFSEPRPSST</sequence>
<gene>
    <name evidence="2" type="ORF">THAOC_20216</name>
</gene>
<reference evidence="2 3" key="1">
    <citation type="journal article" date="2012" name="Genome Biol.">
        <title>Genome and low-iron response of an oceanic diatom adapted to chronic iron limitation.</title>
        <authorList>
            <person name="Lommer M."/>
            <person name="Specht M."/>
            <person name="Roy A.S."/>
            <person name="Kraemer L."/>
            <person name="Andreson R."/>
            <person name="Gutowska M.A."/>
            <person name="Wolf J."/>
            <person name="Bergner S.V."/>
            <person name="Schilhabel M.B."/>
            <person name="Klostermeier U.C."/>
            <person name="Beiko R.G."/>
            <person name="Rosenstiel P."/>
            <person name="Hippler M."/>
            <person name="Laroche J."/>
        </authorList>
    </citation>
    <scope>NUCLEOTIDE SEQUENCE [LARGE SCALE GENOMIC DNA]</scope>
    <source>
        <strain evidence="2 3">CCMP1005</strain>
    </source>
</reference>
<feature type="compositionally biased region" description="Basic and acidic residues" evidence="1">
    <location>
        <begin position="60"/>
        <end position="87"/>
    </location>
</feature>
<proteinExistence type="predicted"/>
<evidence type="ECO:0000256" key="1">
    <source>
        <dbReference type="SAM" id="MobiDB-lite"/>
    </source>
</evidence>
<name>K0S0C9_THAOC</name>
<dbReference type="AlphaFoldDB" id="K0S0C9"/>
<dbReference type="EMBL" id="AGNL01022725">
    <property type="protein sequence ID" value="EJK59543.1"/>
    <property type="molecule type" value="Genomic_DNA"/>
</dbReference>
<comment type="caution">
    <text evidence="2">The sequence shown here is derived from an EMBL/GenBank/DDBJ whole genome shotgun (WGS) entry which is preliminary data.</text>
</comment>
<dbReference type="Proteomes" id="UP000266841">
    <property type="component" value="Unassembled WGS sequence"/>
</dbReference>
<evidence type="ECO:0000313" key="3">
    <source>
        <dbReference type="Proteomes" id="UP000266841"/>
    </source>
</evidence>
<evidence type="ECO:0000313" key="2">
    <source>
        <dbReference type="EMBL" id="EJK59543.1"/>
    </source>
</evidence>